<accession>A0A5B8VCH7</accession>
<keyword evidence="3" id="KW-1185">Reference proteome</keyword>
<dbReference type="PANTHER" id="PTHR33408:SF2">
    <property type="entry name" value="TRANSPOSASE DDE DOMAIN-CONTAINING PROTEIN"/>
    <property type="match status" value="1"/>
</dbReference>
<gene>
    <name evidence="2" type="ORF">FRZ67_17245</name>
</gene>
<reference evidence="2 3" key="1">
    <citation type="journal article" date="2016" name="Int. J. Syst. Evol. Microbiol.">
        <title>Panacibacter ginsenosidivorans gen. nov., sp. nov., with ginsenoside converting activity isolated from soil of a ginseng field.</title>
        <authorList>
            <person name="Siddiqi M.Z."/>
            <person name="Muhammad Shafi S."/>
            <person name="Choi K.D."/>
            <person name="Im W.T."/>
        </authorList>
    </citation>
    <scope>NUCLEOTIDE SEQUENCE [LARGE SCALE GENOMIC DNA]</scope>
    <source>
        <strain evidence="2 3">Gsoil1550</strain>
    </source>
</reference>
<dbReference type="OrthoDB" id="680415at2"/>
<dbReference type="RefSeq" id="WP_147191547.1">
    <property type="nucleotide sequence ID" value="NZ_CP042435.1"/>
</dbReference>
<evidence type="ECO:0000313" key="2">
    <source>
        <dbReference type="EMBL" id="QEC68969.1"/>
    </source>
</evidence>
<feature type="domain" description="Transposase DDE" evidence="1">
    <location>
        <begin position="45"/>
        <end position="167"/>
    </location>
</feature>
<dbReference type="KEGG" id="pgin:FRZ67_17245"/>
<dbReference type="InterPro" id="IPR025668">
    <property type="entry name" value="Tnp_DDE_dom"/>
</dbReference>
<organism evidence="2 3">
    <name type="scientific">Panacibacter ginsenosidivorans</name>
    <dbReference type="NCBI Taxonomy" id="1813871"/>
    <lineage>
        <taxon>Bacteria</taxon>
        <taxon>Pseudomonadati</taxon>
        <taxon>Bacteroidota</taxon>
        <taxon>Chitinophagia</taxon>
        <taxon>Chitinophagales</taxon>
        <taxon>Chitinophagaceae</taxon>
        <taxon>Panacibacter</taxon>
    </lineage>
</organism>
<protein>
    <recommendedName>
        <fullName evidence="1">Transposase DDE domain-containing protein</fullName>
    </recommendedName>
</protein>
<evidence type="ECO:0000259" key="1">
    <source>
        <dbReference type="Pfam" id="PF13751"/>
    </source>
</evidence>
<proteinExistence type="predicted"/>
<dbReference type="Proteomes" id="UP000321533">
    <property type="component" value="Chromosome"/>
</dbReference>
<dbReference type="Pfam" id="PF13751">
    <property type="entry name" value="DDE_Tnp_1_6"/>
    <property type="match status" value="1"/>
</dbReference>
<dbReference type="EMBL" id="CP042435">
    <property type="protein sequence ID" value="QEC68969.1"/>
    <property type="molecule type" value="Genomic_DNA"/>
</dbReference>
<sequence>MQPIAAEKNYQYLEQQNITAYIPLLGGALSGSEGFMYDEQNDWYICQNNKILKGSGRVVDDGRGHLVKKYFSLQSDCKNCPLRKTCISDKAKTKKVQHSIYKAELERAKARQQTVKARVMKRKGSSTVEPVWGTLINFTGMKRLNARGIKAANKMLLLAATVYNLKKWLRYNAPKTAIKAMALIKANKAAGFDFLKIIVQRLVLSPIAALKFSVCKMCFTGK</sequence>
<dbReference type="AlphaFoldDB" id="A0A5B8VCH7"/>
<dbReference type="PANTHER" id="PTHR33408">
    <property type="entry name" value="TRANSPOSASE"/>
    <property type="match status" value="1"/>
</dbReference>
<evidence type="ECO:0000313" key="3">
    <source>
        <dbReference type="Proteomes" id="UP000321533"/>
    </source>
</evidence>
<name>A0A5B8VCH7_9BACT</name>